<organism evidence="1 2">
    <name type="scientific">Araneus ventricosus</name>
    <name type="common">Orbweaver spider</name>
    <name type="synonym">Epeira ventricosa</name>
    <dbReference type="NCBI Taxonomy" id="182803"/>
    <lineage>
        <taxon>Eukaryota</taxon>
        <taxon>Metazoa</taxon>
        <taxon>Ecdysozoa</taxon>
        <taxon>Arthropoda</taxon>
        <taxon>Chelicerata</taxon>
        <taxon>Arachnida</taxon>
        <taxon>Araneae</taxon>
        <taxon>Araneomorphae</taxon>
        <taxon>Entelegynae</taxon>
        <taxon>Araneoidea</taxon>
        <taxon>Araneidae</taxon>
        <taxon>Araneus</taxon>
    </lineage>
</organism>
<dbReference type="OrthoDB" id="7946534at2759"/>
<gene>
    <name evidence="1" type="ORF">AVEN_242334_1</name>
</gene>
<sequence>MCTYCRTGTQRFVQLLRFSSLLEWWLTSLVHGTFYGVTRPLLPKWDVNTHNCRIWAAVNPHTIQGQPLHPDKVTLWCGVVPPLS</sequence>
<dbReference type="EMBL" id="BGPR01004641">
    <property type="protein sequence ID" value="GBN01704.1"/>
    <property type="molecule type" value="Genomic_DNA"/>
</dbReference>
<name>A0A4Y2KG87_ARAVE</name>
<proteinExistence type="predicted"/>
<evidence type="ECO:0000313" key="2">
    <source>
        <dbReference type="Proteomes" id="UP000499080"/>
    </source>
</evidence>
<evidence type="ECO:0000313" key="1">
    <source>
        <dbReference type="EMBL" id="GBN01704.1"/>
    </source>
</evidence>
<keyword evidence="2" id="KW-1185">Reference proteome</keyword>
<dbReference type="Proteomes" id="UP000499080">
    <property type="component" value="Unassembled WGS sequence"/>
</dbReference>
<protein>
    <submittedName>
        <fullName evidence="1">Uncharacterized protein</fullName>
    </submittedName>
</protein>
<accession>A0A4Y2KG87</accession>
<reference evidence="1 2" key="1">
    <citation type="journal article" date="2019" name="Sci. Rep.">
        <title>Orb-weaving spider Araneus ventricosus genome elucidates the spidroin gene catalogue.</title>
        <authorList>
            <person name="Kono N."/>
            <person name="Nakamura H."/>
            <person name="Ohtoshi R."/>
            <person name="Moran D.A.P."/>
            <person name="Shinohara A."/>
            <person name="Yoshida Y."/>
            <person name="Fujiwara M."/>
            <person name="Mori M."/>
            <person name="Tomita M."/>
            <person name="Arakawa K."/>
        </authorList>
    </citation>
    <scope>NUCLEOTIDE SEQUENCE [LARGE SCALE GENOMIC DNA]</scope>
</reference>
<comment type="caution">
    <text evidence="1">The sequence shown here is derived from an EMBL/GenBank/DDBJ whole genome shotgun (WGS) entry which is preliminary data.</text>
</comment>
<dbReference type="AlphaFoldDB" id="A0A4Y2KG87"/>